<dbReference type="InterPro" id="IPR037066">
    <property type="entry name" value="Plug_dom_sf"/>
</dbReference>
<reference evidence="5 6" key="1">
    <citation type="submission" date="2017-06" db="EMBL/GenBank/DDBJ databases">
        <authorList>
            <person name="Kim H.J."/>
            <person name="Triplett B.A."/>
        </authorList>
    </citation>
    <scope>NUCLEOTIDE SEQUENCE [LARGE SCALE GENOMIC DNA]</scope>
    <source>
        <strain evidence="5 6">DSM 25597</strain>
    </source>
</reference>
<keyword evidence="2" id="KW-0472">Membrane</keyword>
<protein>
    <submittedName>
        <fullName evidence="5">Outer membrane receptor proteins, mostly Fe transport</fullName>
    </submittedName>
</protein>
<keyword evidence="3" id="KW-0998">Cell outer membrane</keyword>
<dbReference type="RefSeq" id="WP_089374029.1">
    <property type="nucleotide sequence ID" value="NZ_BMEP01000004.1"/>
</dbReference>
<dbReference type="Pfam" id="PF14905">
    <property type="entry name" value="OMP_b-brl_3"/>
    <property type="match status" value="1"/>
</dbReference>
<evidence type="ECO:0000256" key="1">
    <source>
        <dbReference type="ARBA" id="ARBA00004442"/>
    </source>
</evidence>
<dbReference type="PANTHER" id="PTHR40980:SF4">
    <property type="entry name" value="TONB-DEPENDENT RECEPTOR-LIKE BETA-BARREL DOMAIN-CONTAINING PROTEIN"/>
    <property type="match status" value="1"/>
</dbReference>
<dbReference type="InterPro" id="IPR008969">
    <property type="entry name" value="CarboxyPept-like_regulatory"/>
</dbReference>
<proteinExistence type="predicted"/>
<accession>A0A239E3M0</accession>
<keyword evidence="6" id="KW-1185">Reference proteome</keyword>
<name>A0A239E3M0_9FLAO</name>
<keyword evidence="5" id="KW-0675">Receptor</keyword>
<feature type="domain" description="Outer membrane protein beta-barrel" evidence="4">
    <location>
        <begin position="369"/>
        <end position="771"/>
    </location>
</feature>
<dbReference type="EMBL" id="FZNY01000013">
    <property type="protein sequence ID" value="SNS39079.1"/>
    <property type="molecule type" value="Genomic_DNA"/>
</dbReference>
<comment type="subcellular location">
    <subcellularLocation>
        <location evidence="1">Cell outer membrane</location>
    </subcellularLocation>
</comment>
<dbReference type="PANTHER" id="PTHR40980">
    <property type="entry name" value="PLUG DOMAIN-CONTAINING PROTEIN"/>
    <property type="match status" value="1"/>
</dbReference>
<dbReference type="InterPro" id="IPR036942">
    <property type="entry name" value="Beta-barrel_TonB_sf"/>
</dbReference>
<dbReference type="Gene3D" id="2.170.130.10">
    <property type="entry name" value="TonB-dependent receptor, plug domain"/>
    <property type="match status" value="1"/>
</dbReference>
<dbReference type="OrthoDB" id="8764943at2"/>
<dbReference type="Gene3D" id="2.60.40.1120">
    <property type="entry name" value="Carboxypeptidase-like, regulatory domain"/>
    <property type="match status" value="1"/>
</dbReference>
<dbReference type="SUPFAM" id="SSF49464">
    <property type="entry name" value="Carboxypeptidase regulatory domain-like"/>
    <property type="match status" value="1"/>
</dbReference>
<evidence type="ECO:0000313" key="6">
    <source>
        <dbReference type="Proteomes" id="UP000198379"/>
    </source>
</evidence>
<dbReference type="Proteomes" id="UP000198379">
    <property type="component" value="Unassembled WGS sequence"/>
</dbReference>
<dbReference type="Gene3D" id="2.40.170.20">
    <property type="entry name" value="TonB-dependent receptor, beta-barrel domain"/>
    <property type="match status" value="1"/>
</dbReference>
<dbReference type="InterPro" id="IPR041700">
    <property type="entry name" value="OMP_b-brl_3"/>
</dbReference>
<evidence type="ECO:0000313" key="5">
    <source>
        <dbReference type="EMBL" id="SNS39079.1"/>
    </source>
</evidence>
<dbReference type="AlphaFoldDB" id="A0A239E3M0"/>
<organism evidence="5 6">
    <name type="scientific">Dokdonia pacifica</name>
    <dbReference type="NCBI Taxonomy" id="1627892"/>
    <lineage>
        <taxon>Bacteria</taxon>
        <taxon>Pseudomonadati</taxon>
        <taxon>Bacteroidota</taxon>
        <taxon>Flavobacteriia</taxon>
        <taxon>Flavobacteriales</taxon>
        <taxon>Flavobacteriaceae</taxon>
        <taxon>Dokdonia</taxon>
    </lineage>
</organism>
<evidence type="ECO:0000256" key="2">
    <source>
        <dbReference type="ARBA" id="ARBA00023136"/>
    </source>
</evidence>
<dbReference type="GO" id="GO:0009279">
    <property type="term" value="C:cell outer membrane"/>
    <property type="evidence" value="ECO:0007669"/>
    <property type="project" value="UniProtKB-SubCell"/>
</dbReference>
<dbReference type="Pfam" id="PF13715">
    <property type="entry name" value="CarbopepD_reg_2"/>
    <property type="match status" value="1"/>
</dbReference>
<evidence type="ECO:0000259" key="4">
    <source>
        <dbReference type="Pfam" id="PF14905"/>
    </source>
</evidence>
<gene>
    <name evidence="5" type="ORF">SAMN06265376_11375</name>
</gene>
<evidence type="ECO:0000256" key="3">
    <source>
        <dbReference type="ARBA" id="ARBA00023237"/>
    </source>
</evidence>
<sequence>MKINKVLAFVVMLLVPYWGISQVELKGQVKSKEEPIPFANVVLTNPDGTVKGGVITDESGAFAITTSKGTYTVTVSYLGYKNWTKEIVLEADTTMETIQIEPESENLEEVVVTAKKRIIEQKNDRLVFNVENSIAGSTGDAIDALKVAPGLIVQNSSISILGKGASQVMVDGRLLNLSGDDLVGFLNSISASDIKKIEIITNPPARYEAGGNGGLINIIFKKGVRNSWKNTTSLTYEQNEYGSIALRNNFSYNKNKYRLSASLNGTTGDYRSIENFSAFSPEVTQVLESDTRQKKDNVSGRVLFDYDLTEKTVIGFQYLGNYRQPDQDNESSTTIFDASNSLEAVLLNTGVNEREARSNIYNVHMTSELDTIGRSISVDVNYLDYNIDQDNSFTTETFLPGSQSPDNLFSALNNSELDIQNFSAKVDVEHPVEFFDLSYGGKLSFIESNSNINFFDATTGTPVLDPNQSNVFEYDESIQALYVNGSKSLSDKLSVQVGLRLENTTTTGFSRTLNQTNENDYLRLFPTFYLAYAKSDNHNFTFNYGKRVNRPRFNDLNPFRFFINSNSFSEGNPFLQPSFTDSFNFTYAYKRSLRTSAFFRITNDNFGIVFNSDTENNAQVITRQNYSKEYYYGIGESYSFNKISWWQSMSSVYLLGSKTELLETINAEVQNGVRLYFTTNNAFSLSKTTKFEANFWYSSSHKRGLNDTGETFSLNLGFKQSFLNKDLQLAVLVNDVFNQGFLNNNRSIINGVEQVGDFNYSSRFARVSLSYSFGNKKIRVRGRGFGNEEEKGRTGN</sequence>
<dbReference type="SUPFAM" id="SSF56935">
    <property type="entry name" value="Porins"/>
    <property type="match status" value="1"/>
</dbReference>